<dbReference type="InterPro" id="IPR050205">
    <property type="entry name" value="CDPK_Ser/Thr_kinases"/>
</dbReference>
<evidence type="ECO:0000256" key="4">
    <source>
        <dbReference type="ARBA" id="ARBA00022679"/>
    </source>
</evidence>
<evidence type="ECO:0000256" key="5">
    <source>
        <dbReference type="ARBA" id="ARBA00022723"/>
    </source>
</evidence>
<evidence type="ECO:0000259" key="17">
    <source>
        <dbReference type="PROSITE" id="PS50222"/>
    </source>
</evidence>
<dbReference type="PROSITE" id="PS50011">
    <property type="entry name" value="PROTEIN_KINASE_DOM"/>
    <property type="match status" value="1"/>
</dbReference>
<dbReference type="Gene3D" id="1.10.238.10">
    <property type="entry name" value="EF-hand"/>
    <property type="match status" value="2"/>
</dbReference>
<reference evidence="18" key="1">
    <citation type="submission" date="2020-06" db="EMBL/GenBank/DDBJ databases">
        <authorList>
            <consortium name="Plant Systems Biology data submission"/>
        </authorList>
    </citation>
    <scope>NUCLEOTIDE SEQUENCE</scope>
    <source>
        <strain evidence="18">D6</strain>
    </source>
</reference>
<dbReference type="EMBL" id="CAICTM010000138">
    <property type="protein sequence ID" value="CAB9502538.1"/>
    <property type="molecule type" value="Genomic_DNA"/>
</dbReference>
<accession>A0A9N8H5C3</accession>
<dbReference type="Proteomes" id="UP001153069">
    <property type="component" value="Unassembled WGS sequence"/>
</dbReference>
<dbReference type="InterPro" id="IPR008271">
    <property type="entry name" value="Ser/Thr_kinase_AS"/>
</dbReference>
<dbReference type="SMART" id="SM00220">
    <property type="entry name" value="S_TKc"/>
    <property type="match status" value="1"/>
</dbReference>
<keyword evidence="5" id="KW-0479">Metal-binding</keyword>
<feature type="domain" description="Protein kinase" evidence="16">
    <location>
        <begin position="90"/>
        <end position="350"/>
    </location>
</feature>
<evidence type="ECO:0000259" key="16">
    <source>
        <dbReference type="PROSITE" id="PS50011"/>
    </source>
</evidence>
<dbReference type="Pfam" id="PF00069">
    <property type="entry name" value="Pkinase"/>
    <property type="match status" value="1"/>
</dbReference>
<evidence type="ECO:0000313" key="19">
    <source>
        <dbReference type="Proteomes" id="UP001153069"/>
    </source>
</evidence>
<evidence type="ECO:0000256" key="2">
    <source>
        <dbReference type="ARBA" id="ARBA00012513"/>
    </source>
</evidence>
<comment type="catalytic activity">
    <reaction evidence="13">
        <text>L-seryl-[protein] + ATP = O-phospho-L-seryl-[protein] + ADP + H(+)</text>
        <dbReference type="Rhea" id="RHEA:17989"/>
        <dbReference type="Rhea" id="RHEA-COMP:9863"/>
        <dbReference type="Rhea" id="RHEA-COMP:11604"/>
        <dbReference type="ChEBI" id="CHEBI:15378"/>
        <dbReference type="ChEBI" id="CHEBI:29999"/>
        <dbReference type="ChEBI" id="CHEBI:30616"/>
        <dbReference type="ChEBI" id="CHEBI:83421"/>
        <dbReference type="ChEBI" id="CHEBI:456216"/>
        <dbReference type="EC" id="2.7.11.1"/>
    </reaction>
</comment>
<evidence type="ECO:0000313" key="18">
    <source>
        <dbReference type="EMBL" id="CAB9502538.1"/>
    </source>
</evidence>
<dbReference type="SMART" id="SM00054">
    <property type="entry name" value="EFh"/>
    <property type="match status" value="4"/>
</dbReference>
<comment type="catalytic activity">
    <reaction evidence="12">
        <text>L-threonyl-[protein] + ATP = O-phospho-L-threonyl-[protein] + ADP + H(+)</text>
        <dbReference type="Rhea" id="RHEA:46608"/>
        <dbReference type="Rhea" id="RHEA-COMP:11060"/>
        <dbReference type="Rhea" id="RHEA-COMP:11605"/>
        <dbReference type="ChEBI" id="CHEBI:15378"/>
        <dbReference type="ChEBI" id="CHEBI:30013"/>
        <dbReference type="ChEBI" id="CHEBI:30616"/>
        <dbReference type="ChEBI" id="CHEBI:61977"/>
        <dbReference type="ChEBI" id="CHEBI:456216"/>
        <dbReference type="EC" id="2.7.11.1"/>
    </reaction>
</comment>
<dbReference type="Pfam" id="PF13405">
    <property type="entry name" value="EF-hand_6"/>
    <property type="match status" value="1"/>
</dbReference>
<dbReference type="Gene3D" id="3.30.200.20">
    <property type="entry name" value="Phosphorylase Kinase, domain 1"/>
    <property type="match status" value="1"/>
</dbReference>
<feature type="binding site" evidence="14">
    <location>
        <position position="119"/>
    </location>
    <ligand>
        <name>ATP</name>
        <dbReference type="ChEBI" id="CHEBI:30616"/>
    </ligand>
</feature>
<dbReference type="Gene3D" id="1.10.510.10">
    <property type="entry name" value="Transferase(Phosphotransferase) domain 1"/>
    <property type="match status" value="1"/>
</dbReference>
<evidence type="ECO:0000256" key="10">
    <source>
        <dbReference type="ARBA" id="ARBA00022840"/>
    </source>
</evidence>
<sequence length="646" mass="72520">MTAEVGTINTPANGALPGLARNNSIDPSTLGRPARRMRAGKRQGVLNDSGLTAGSTGTDSASSFGSKWESVKFSANNFVTAKTGILEDFYDLGDLLGEGGFGEVYACTHLETGEERAVKIMEKSQSKPSVNEAIVQEYNILKDLDHPNILKVYEMYETKNYFFIVTDLYSGGDLFSELEDNGCLGEVEASTLMNAMLSCMNYCHKRNLVHLDLKPENVLIARADKPNFSDVKIIDFGLAQFQEDKNKKMTGLEGSSYYMSPQVVGRSYDGCKADVWSCGVMVHVLMTGYAPFDGPAYNDILKAITKGTFDFEDPEWDGVSDECLSFIRFCLTYDEEERPSAEQALQHPFLRKTRNRTSMCDIKSRLSARRSLKHLGQFCTRHSKLKQASCAIMASQLLSQEEKDQIDSVFRSLDAGCDGQLCKDDLRRSYKEFYDTEVPDKEVDAIFEQVNFSATGTISYSEFAIATMMAQGKVDEDKLWAAFNVFDEDDKGFISADDIKRVLQLGDEQDAYLKKKILRQVDADQTGKIDFEAFKKIMRSNSSLMRLRRKNSVKRSPRTRRMHASVDMKEVLGASLLDASLMDNSRHDQSDVMAPPPSPYGSHHQRRLPNPDIILQGLEELDEDNSSKREDEARRRNSESTLEEDM</sequence>
<proteinExistence type="inferred from homology"/>
<dbReference type="InterPro" id="IPR011992">
    <property type="entry name" value="EF-hand-dom_pair"/>
</dbReference>
<organism evidence="18 19">
    <name type="scientific">Seminavis robusta</name>
    <dbReference type="NCBI Taxonomy" id="568900"/>
    <lineage>
        <taxon>Eukaryota</taxon>
        <taxon>Sar</taxon>
        <taxon>Stramenopiles</taxon>
        <taxon>Ochrophyta</taxon>
        <taxon>Bacillariophyta</taxon>
        <taxon>Bacillariophyceae</taxon>
        <taxon>Bacillariophycidae</taxon>
        <taxon>Naviculales</taxon>
        <taxon>Naviculaceae</taxon>
        <taxon>Seminavis</taxon>
    </lineage>
</organism>
<dbReference type="CDD" id="cd05117">
    <property type="entry name" value="STKc_CAMK"/>
    <property type="match status" value="1"/>
</dbReference>
<feature type="region of interest" description="Disordered" evidence="15">
    <location>
        <begin position="548"/>
        <end position="567"/>
    </location>
</feature>
<feature type="domain" description="EF-hand" evidence="17">
    <location>
        <begin position="474"/>
        <end position="509"/>
    </location>
</feature>
<feature type="region of interest" description="Disordered" evidence="15">
    <location>
        <begin position="1"/>
        <end position="64"/>
    </location>
</feature>
<evidence type="ECO:0000256" key="7">
    <source>
        <dbReference type="ARBA" id="ARBA00022741"/>
    </source>
</evidence>
<evidence type="ECO:0000256" key="1">
    <source>
        <dbReference type="ARBA" id="ARBA00001946"/>
    </source>
</evidence>
<dbReference type="CDD" id="cd00051">
    <property type="entry name" value="EFh"/>
    <property type="match status" value="1"/>
</dbReference>
<feature type="compositionally biased region" description="Low complexity" evidence="15">
    <location>
        <begin position="48"/>
        <end position="64"/>
    </location>
</feature>
<dbReference type="OrthoDB" id="266718at2759"/>
<dbReference type="SUPFAM" id="SSF47473">
    <property type="entry name" value="EF-hand"/>
    <property type="match status" value="1"/>
</dbReference>
<keyword evidence="4" id="KW-0808">Transferase</keyword>
<evidence type="ECO:0000256" key="8">
    <source>
        <dbReference type="ARBA" id="ARBA00022777"/>
    </source>
</evidence>
<dbReference type="PROSITE" id="PS50222">
    <property type="entry name" value="EF_HAND_2"/>
    <property type="match status" value="3"/>
</dbReference>
<evidence type="ECO:0000256" key="9">
    <source>
        <dbReference type="ARBA" id="ARBA00022837"/>
    </source>
</evidence>
<evidence type="ECO:0000256" key="15">
    <source>
        <dbReference type="SAM" id="MobiDB-lite"/>
    </source>
</evidence>
<dbReference type="EC" id="2.7.11.1" evidence="2"/>
<comment type="similarity">
    <text evidence="11">Belongs to the protein kinase superfamily. Ser/Thr protein kinase family. CDPK subfamily.</text>
</comment>
<evidence type="ECO:0000256" key="13">
    <source>
        <dbReference type="ARBA" id="ARBA00048679"/>
    </source>
</evidence>
<dbReference type="FunFam" id="3.30.200.20:FF:000315">
    <property type="entry name" value="Calcium-dependent protein kinase 3"/>
    <property type="match status" value="1"/>
</dbReference>
<comment type="caution">
    <text evidence="18">The sequence shown here is derived from an EMBL/GenBank/DDBJ whole genome shotgun (WGS) entry which is preliminary data.</text>
</comment>
<feature type="domain" description="EF-hand" evidence="17">
    <location>
        <begin position="401"/>
        <end position="436"/>
    </location>
</feature>
<dbReference type="InterPro" id="IPR000719">
    <property type="entry name" value="Prot_kinase_dom"/>
</dbReference>
<dbReference type="SUPFAM" id="SSF56112">
    <property type="entry name" value="Protein kinase-like (PK-like)"/>
    <property type="match status" value="1"/>
</dbReference>
<keyword evidence="10 14" id="KW-0067">ATP-binding</keyword>
<protein>
    <recommendedName>
        <fullName evidence="2">non-specific serine/threonine protein kinase</fullName>
        <ecNumber evidence="2">2.7.11.1</ecNumber>
    </recommendedName>
</protein>
<dbReference type="PROSITE" id="PS00108">
    <property type="entry name" value="PROTEIN_KINASE_ST"/>
    <property type="match status" value="1"/>
</dbReference>
<feature type="compositionally biased region" description="Basic and acidic residues" evidence="15">
    <location>
        <begin position="625"/>
        <end position="638"/>
    </location>
</feature>
<dbReference type="PROSITE" id="PS00107">
    <property type="entry name" value="PROTEIN_KINASE_ATP"/>
    <property type="match status" value="1"/>
</dbReference>
<evidence type="ECO:0000256" key="6">
    <source>
        <dbReference type="ARBA" id="ARBA00022737"/>
    </source>
</evidence>
<dbReference type="InterPro" id="IPR002048">
    <property type="entry name" value="EF_hand_dom"/>
</dbReference>
<keyword evidence="7 14" id="KW-0547">Nucleotide-binding</keyword>
<feature type="domain" description="EF-hand" evidence="17">
    <location>
        <begin position="515"/>
        <end position="544"/>
    </location>
</feature>
<dbReference type="InterPro" id="IPR011009">
    <property type="entry name" value="Kinase-like_dom_sf"/>
</dbReference>
<dbReference type="GO" id="GO:0005509">
    <property type="term" value="F:calcium ion binding"/>
    <property type="evidence" value="ECO:0007669"/>
    <property type="project" value="InterPro"/>
</dbReference>
<gene>
    <name evidence="18" type="ORF">SEMRO_139_G065130.1</name>
</gene>
<feature type="compositionally biased region" description="Basic residues" evidence="15">
    <location>
        <begin position="548"/>
        <end position="563"/>
    </location>
</feature>
<dbReference type="PANTHER" id="PTHR24349">
    <property type="entry name" value="SERINE/THREONINE-PROTEIN KINASE"/>
    <property type="match status" value="1"/>
</dbReference>
<evidence type="ECO:0000256" key="12">
    <source>
        <dbReference type="ARBA" id="ARBA00047899"/>
    </source>
</evidence>
<evidence type="ECO:0000256" key="14">
    <source>
        <dbReference type="PROSITE-ProRule" id="PRU10141"/>
    </source>
</evidence>
<feature type="region of interest" description="Disordered" evidence="15">
    <location>
        <begin position="585"/>
        <end position="646"/>
    </location>
</feature>
<name>A0A9N8H5C3_9STRA</name>
<dbReference type="InterPro" id="IPR017441">
    <property type="entry name" value="Protein_kinase_ATP_BS"/>
</dbReference>
<dbReference type="GO" id="GO:0005524">
    <property type="term" value="F:ATP binding"/>
    <property type="evidence" value="ECO:0007669"/>
    <property type="project" value="UniProtKB-UniRule"/>
</dbReference>
<evidence type="ECO:0000256" key="11">
    <source>
        <dbReference type="ARBA" id="ARBA00024334"/>
    </source>
</evidence>
<comment type="cofactor">
    <cofactor evidence="1">
        <name>Mg(2+)</name>
        <dbReference type="ChEBI" id="CHEBI:18420"/>
    </cofactor>
</comment>
<dbReference type="GO" id="GO:0004674">
    <property type="term" value="F:protein serine/threonine kinase activity"/>
    <property type="evidence" value="ECO:0007669"/>
    <property type="project" value="UniProtKB-KW"/>
</dbReference>
<dbReference type="FunFam" id="1.10.510.10:FF:000571">
    <property type="entry name" value="Maternal embryonic leucine zipper kinase"/>
    <property type="match status" value="1"/>
</dbReference>
<dbReference type="AlphaFoldDB" id="A0A9N8H5C3"/>
<dbReference type="FunFam" id="1.10.238.10:FF:000003">
    <property type="entry name" value="Calmodulin A"/>
    <property type="match status" value="1"/>
</dbReference>
<evidence type="ECO:0000256" key="3">
    <source>
        <dbReference type="ARBA" id="ARBA00022527"/>
    </source>
</evidence>
<keyword evidence="9" id="KW-0106">Calcium</keyword>
<dbReference type="Pfam" id="PF13499">
    <property type="entry name" value="EF-hand_7"/>
    <property type="match status" value="1"/>
</dbReference>
<keyword evidence="6" id="KW-0677">Repeat</keyword>
<keyword evidence="3" id="KW-0723">Serine/threonine-protein kinase</keyword>
<keyword evidence="19" id="KW-1185">Reference proteome</keyword>
<keyword evidence="8 18" id="KW-0418">Kinase</keyword>